<dbReference type="GO" id="GO:0030425">
    <property type="term" value="C:dendrite"/>
    <property type="evidence" value="ECO:0007669"/>
    <property type="project" value="TreeGrafter"/>
</dbReference>
<dbReference type="GO" id="GO:0045202">
    <property type="term" value="C:synapse"/>
    <property type="evidence" value="ECO:0007669"/>
    <property type="project" value="TreeGrafter"/>
</dbReference>
<evidence type="ECO:0000259" key="1">
    <source>
        <dbReference type="Pfam" id="PF14649"/>
    </source>
</evidence>
<evidence type="ECO:0000313" key="3">
    <source>
        <dbReference type="Proteomes" id="UP001168990"/>
    </source>
</evidence>
<gene>
    <name evidence="2" type="ORF">PV328_006719</name>
</gene>
<comment type="caution">
    <text evidence="2">The sequence shown here is derived from an EMBL/GenBank/DDBJ whole genome shotgun (WGS) entry which is preliminary data.</text>
</comment>
<dbReference type="InterPro" id="IPR028103">
    <property type="entry name" value="Spatacsin"/>
</dbReference>
<protein>
    <recommendedName>
        <fullName evidence="1">Spatacsin C-terminal domain-containing protein</fullName>
    </recommendedName>
</protein>
<reference evidence="2" key="1">
    <citation type="journal article" date="2023" name="bioRxiv">
        <title>Scaffold-level genome assemblies of two parasitoid biocontrol wasps reveal the parthenogenesis mechanism and an associated novel virus.</title>
        <authorList>
            <person name="Inwood S."/>
            <person name="Skelly J."/>
            <person name="Guhlin J."/>
            <person name="Harrop T."/>
            <person name="Goldson S."/>
            <person name="Dearden P."/>
        </authorList>
    </citation>
    <scope>NUCLEOTIDE SEQUENCE</scope>
    <source>
        <strain evidence="2">Irish</strain>
        <tissue evidence="2">Whole body</tissue>
    </source>
</reference>
<dbReference type="Proteomes" id="UP001168990">
    <property type="component" value="Unassembled WGS sequence"/>
</dbReference>
<dbReference type="PANTHER" id="PTHR13650">
    <property type="entry name" value="SPATACSIN"/>
    <property type="match status" value="1"/>
</dbReference>
<name>A0AA39FQB6_9HYME</name>
<dbReference type="InterPro" id="IPR028107">
    <property type="entry name" value="Spatacsin_C_dom"/>
</dbReference>
<keyword evidence="3" id="KW-1185">Reference proteome</keyword>
<accession>A0AA39FQB6</accession>
<dbReference type="EMBL" id="JAQQBS010000002">
    <property type="protein sequence ID" value="KAK0173540.1"/>
    <property type="molecule type" value="Genomic_DNA"/>
</dbReference>
<dbReference type="Pfam" id="PF14649">
    <property type="entry name" value="Spatacsin_C"/>
    <property type="match status" value="1"/>
</dbReference>
<reference evidence="2" key="2">
    <citation type="submission" date="2023-03" db="EMBL/GenBank/DDBJ databases">
        <authorList>
            <person name="Inwood S.N."/>
            <person name="Skelly J.G."/>
            <person name="Guhlin J."/>
            <person name="Harrop T.W.R."/>
            <person name="Goldson S.G."/>
            <person name="Dearden P.K."/>
        </authorList>
    </citation>
    <scope>NUCLEOTIDE SEQUENCE</scope>
    <source>
        <strain evidence="2">Irish</strain>
        <tissue evidence="2">Whole body</tissue>
    </source>
</reference>
<dbReference type="GO" id="GO:0007409">
    <property type="term" value="P:axonogenesis"/>
    <property type="evidence" value="ECO:0007669"/>
    <property type="project" value="TreeGrafter"/>
</dbReference>
<dbReference type="GO" id="GO:0007268">
    <property type="term" value="P:chemical synaptic transmission"/>
    <property type="evidence" value="ECO:0007669"/>
    <property type="project" value="TreeGrafter"/>
</dbReference>
<sequence length="1817" mass="209704">MEMVGGIPVECLTAGELAGVWSGWSTMGDREVVRESSAKGTHLKLAHKFLACRRGWTIGEAQNYFYSEAEVWINELLMKRQIHRAGHILKNVGKDPLVYICKICVESMEPELRDYLTNYVANNNGFTDAQIEAWEIVNCIKKYEEKYNLKNKSIENISIEKILNLSPNVKDPLVTEIYFHIYDSCLSNKLRNNVVWEYLLSVERIELLIDWIDQQYSDDKRDIIVDECNLTKTFANLEITQEMIDEIDQSNASIPVKEVLLNHLCQYGVLNKKEQHDIKLTLSRFIGASITPSQFKSILSKQSCVLNSDDFTEKIHSILYYQTVNKDEINHELYLKDRKLLDIFHGIHEVETIDQNTFNRAICQTIHHVSDNFDQFLEDNPLITLYLSLSECKNNFMKKGENNGITLPTLKDIINNEDGLVIEDYTINSKILGKLKNLPYLKDAIEDISQREDINMYQFLHGYKNLDVHELFKWRQRNDAIPNFTNEHLIKKYGHKEKLTYKYYLKEARPSMAAYILQNSHSKMRNSLSAKMKAQIAFYTHIFGLKHMNNSEIISTCITFMEFLGINSECLRFHTTAVDYVQNELNIPINDLLESIIYYQKPEDLATIMTHLEDSFYNEFPNVSLNDVSNFVLALKSWYFIIRFAIIHNTILPSKFLKYFATNNMWLEFVLTANIFKYPLEQVLDNVLQFKDKNIREHLLISLTNSQLLPSNFLYGNQKLSSREGKQLTLPKMKQKSNADSTSPSTCAREMNEIGELITNPSEYFPLNQTTSPFNHDLWLIILKCHQSQDPPGALLKVSRQFKSSIFIVLAACYEPSSKPNFCYSWLVISTENDKLIEDYTDCLNEQVWSAKQVSNLFRKIISLGYVDTIRRGLEIFMPDNPLCEFFLFLVQYTKHHDLELCEKSLINFVNSCSILKSNKMIDWQDTETTYLSNEYWIAIVTIECILTALGTCLDSTHLQIKFLNILMEHDFNRILHIDNPNFVILLKIIKILAETNIKIDFAAVEFSASECDIQKQYQKCIQKLIENKDFTNALELSNITNLPCSKIILDQYRNEFARNIEKNKEIDVSFWNKCALDIEKYNVGFEDAAEFFIEHAERVASYKERYEILQLALKALKPISTDQQTIDTVEMAMWKSCILAGPEAIEISSKRKMFNKLKTELLSVISNLRVSCILNDEAEQEAVKTLIDRFIDDEDLETALRLSAIFNYKHHDLKILLLCLSLAEGEISPYKLNSQQKTLLESSNSRNQKYLTLENHGRRRHNSESSLNLINLSSPVRNITTATTVEDNSTSTPGMQKIQMDCISLLEKLINNLQHGINVAKKILLLYKISTYLKKSYSSLLISQNPMTVLYEITEINSSRVQNSTLINDAIAAYRIKNTEIVKFLVGEWILHITREVEDDILGDSVCTWGYSSNANLHEIANVSADAAMLGWGLLKNANLLLGHSHGAKRDVSALKIIIELFILAHDYFTAACSMEGIASVLRKSQNLANTLQNSKLWSLLVRLVTGIGRFTEMNYIFEILKENDQFEFLLRKGLDKFSGLKMALLDFCKKQCPENKKLFTLVANHFQLYNEIAIMWESEAKTIIRELIKETRRENIKLSSLHCAIKFMKNDKIEKILQLAMDNFTHATEYYLKDNKLSLANRCACQAQLVALQLSLLNNAPQNHEIMSLLNLTTEELNKAMCQSLSFSQTLILIQAYNHNTDWSNVLYHHIILNGEMRFLKDFLTCKRLTPAIVKDCACRYRMEKLLTKQMTINMQSLISELDDIECKYVLASQLGFKNIIEVMISNSTTGAYLRDTIWKQGYHPQEFIGENFRS</sequence>
<evidence type="ECO:0000313" key="2">
    <source>
        <dbReference type="EMBL" id="KAK0173540.1"/>
    </source>
</evidence>
<dbReference type="GO" id="GO:0005737">
    <property type="term" value="C:cytoplasm"/>
    <property type="evidence" value="ECO:0007669"/>
    <property type="project" value="TreeGrafter"/>
</dbReference>
<feature type="domain" description="Spatacsin C-terminal" evidence="1">
    <location>
        <begin position="1431"/>
        <end position="1744"/>
    </location>
</feature>
<organism evidence="2 3">
    <name type="scientific">Microctonus aethiopoides</name>
    <dbReference type="NCBI Taxonomy" id="144406"/>
    <lineage>
        <taxon>Eukaryota</taxon>
        <taxon>Metazoa</taxon>
        <taxon>Ecdysozoa</taxon>
        <taxon>Arthropoda</taxon>
        <taxon>Hexapoda</taxon>
        <taxon>Insecta</taxon>
        <taxon>Pterygota</taxon>
        <taxon>Neoptera</taxon>
        <taxon>Endopterygota</taxon>
        <taxon>Hymenoptera</taxon>
        <taxon>Apocrita</taxon>
        <taxon>Ichneumonoidea</taxon>
        <taxon>Braconidae</taxon>
        <taxon>Euphorinae</taxon>
        <taxon>Microctonus</taxon>
    </lineage>
</organism>
<dbReference type="GO" id="GO:0048489">
    <property type="term" value="P:synaptic vesicle transport"/>
    <property type="evidence" value="ECO:0007669"/>
    <property type="project" value="TreeGrafter"/>
</dbReference>
<proteinExistence type="predicted"/>
<dbReference type="GO" id="GO:0008088">
    <property type="term" value="P:axo-dendritic transport"/>
    <property type="evidence" value="ECO:0007669"/>
    <property type="project" value="TreeGrafter"/>
</dbReference>
<dbReference type="PANTHER" id="PTHR13650:SF0">
    <property type="entry name" value="SPATACSIN"/>
    <property type="match status" value="1"/>
</dbReference>
<dbReference type="GO" id="GO:0030424">
    <property type="term" value="C:axon"/>
    <property type="evidence" value="ECO:0007669"/>
    <property type="project" value="TreeGrafter"/>
</dbReference>